<evidence type="ECO:0000256" key="3">
    <source>
        <dbReference type="ARBA" id="ARBA00022737"/>
    </source>
</evidence>
<dbReference type="FunFam" id="3.80.10.10:FF:000348">
    <property type="entry name" value="Polygalacturonase inhibitor 1"/>
    <property type="match status" value="1"/>
</dbReference>
<dbReference type="Gene3D" id="3.80.10.10">
    <property type="entry name" value="Ribonuclease Inhibitor"/>
    <property type="match status" value="2"/>
</dbReference>
<accession>A0AAE2C1Q7</accession>
<evidence type="ECO:0000256" key="5">
    <source>
        <dbReference type="SAM" id="MobiDB-lite"/>
    </source>
</evidence>
<evidence type="ECO:0000256" key="1">
    <source>
        <dbReference type="ARBA" id="ARBA00004196"/>
    </source>
</evidence>
<dbReference type="InterPro" id="IPR001611">
    <property type="entry name" value="Leu-rich_rpt"/>
</dbReference>
<evidence type="ECO:0000313" key="8">
    <source>
        <dbReference type="Proteomes" id="UP001289374"/>
    </source>
</evidence>
<comment type="subcellular location">
    <subcellularLocation>
        <location evidence="1">Cell envelope</location>
    </subcellularLocation>
</comment>
<reference evidence="7" key="2">
    <citation type="journal article" date="2024" name="Plant">
        <title>Genomic evolution and insights into agronomic trait innovations of Sesamum species.</title>
        <authorList>
            <person name="Miao H."/>
            <person name="Wang L."/>
            <person name="Qu L."/>
            <person name="Liu H."/>
            <person name="Sun Y."/>
            <person name="Le M."/>
            <person name="Wang Q."/>
            <person name="Wei S."/>
            <person name="Zheng Y."/>
            <person name="Lin W."/>
            <person name="Duan Y."/>
            <person name="Cao H."/>
            <person name="Xiong S."/>
            <person name="Wang X."/>
            <person name="Wei L."/>
            <person name="Li C."/>
            <person name="Ma Q."/>
            <person name="Ju M."/>
            <person name="Zhao R."/>
            <person name="Li G."/>
            <person name="Mu C."/>
            <person name="Tian Q."/>
            <person name="Mei H."/>
            <person name="Zhang T."/>
            <person name="Gao T."/>
            <person name="Zhang H."/>
        </authorList>
    </citation>
    <scope>NUCLEOTIDE SEQUENCE</scope>
    <source>
        <strain evidence="7">K16</strain>
    </source>
</reference>
<dbReference type="AlphaFoldDB" id="A0AAE2C1Q7"/>
<dbReference type="InterPro" id="IPR011990">
    <property type="entry name" value="TPR-like_helical_dom_sf"/>
</dbReference>
<dbReference type="Pfam" id="PF08263">
    <property type="entry name" value="LRRNT_2"/>
    <property type="match status" value="2"/>
</dbReference>
<dbReference type="SUPFAM" id="SSF52058">
    <property type="entry name" value="L domain-like"/>
    <property type="match status" value="1"/>
</dbReference>
<protein>
    <submittedName>
        <fullName evidence="7">Polygalacturonase inhibitor</fullName>
    </submittedName>
</protein>
<sequence length="822" mass="93667">MKRFRRRHRRRECKWQPAELGLNAADRFLAKTSNLAVVFRVSTKTNTMSRIASITKLARQFNRLKVERAQPLSSSYSTMLRSAGYQQRKEDKMDLPNYSINNSTSQIQIKDVGTVTQRQIGENVSRKDKISFLVSTLIDLQDSKEAVYSTLDAWVAWERNFPIGALKQVLLALEKEQQWHRIIQVIKWMLSKGQGTTRGTYGQLIQALDMDRRVEEAQEIWKKKLAFDLHSVPWKLCKLMISVYYRNNMLDDLVKLFKGLEAFDRKPPEKTIVQKVADAYELLGLPEEKERILEKYKDLFVESSNGKAKKISRSRSPKERKPSQNVLDFGPHNAVKLELQLSSISAKHANLLIIVMFISQSLDFGVWSTQCYKTTPTSSILHPCPNMPTSNLFIILLSLLSFLSLPFPSLSEKCHPDDKKALLKIKKALNNPYELISWDPKTDCCEWYVVECDRITHRIVQLHLFASNVSGQIPAAVSELPYLELLMFHKLNLTGSIPPSITKLTHLKFLDVSWNHLSGPVPPFLSQLKNLTLLDLSFNNFTGSIPSSLSEFQNLGALHLDRNSLTGNIPESLGRFTGQVPDLYLSHNQLTGEVPRSLGDLNFTALDFSRNKLQGDISFLFGTNKTIQIVDVSRNMLEFDLSKVEFPDSLTSLDLNHNRITGSLPEGLVKLNFQYLNVSYNRLCGEIPAGGELQSFDYTSYFHNRRGDPFSFDFGASCSRTSTQYKITSMKTTLLCILSLLTFLSQPFYSHSVRCNPDDKKVLLKIKEALNNPYHLASWNPDTDCCYWYVVECDRKTNRINNLHLFAAVSGQIPEAVAELHT</sequence>
<feature type="domain" description="Leucine-rich repeat-containing N-terminal plant-type" evidence="6">
    <location>
        <begin position="757"/>
        <end position="794"/>
    </location>
</feature>
<dbReference type="PANTHER" id="PTHR47603">
    <property type="entry name" value="PPR CONTAINING-LIKE PROTEIN"/>
    <property type="match status" value="1"/>
</dbReference>
<evidence type="ECO:0000313" key="7">
    <source>
        <dbReference type="EMBL" id="KAK4405829.1"/>
    </source>
</evidence>
<dbReference type="InterPro" id="IPR032675">
    <property type="entry name" value="LRR_dom_sf"/>
</dbReference>
<dbReference type="Gene3D" id="1.25.40.10">
    <property type="entry name" value="Tetratricopeptide repeat domain"/>
    <property type="match status" value="1"/>
</dbReference>
<comment type="caution">
    <text evidence="7">The sequence shown here is derived from an EMBL/GenBank/DDBJ whole genome shotgun (WGS) entry which is preliminary data.</text>
</comment>
<dbReference type="PROSITE" id="PS51450">
    <property type="entry name" value="LRR"/>
    <property type="match status" value="1"/>
</dbReference>
<keyword evidence="2" id="KW-0433">Leucine-rich repeat</keyword>
<name>A0AAE2C1Q7_9LAMI</name>
<dbReference type="InterPro" id="IPR013210">
    <property type="entry name" value="LRR_N_plant-typ"/>
</dbReference>
<reference evidence="7" key="1">
    <citation type="submission" date="2020-06" db="EMBL/GenBank/DDBJ databases">
        <authorList>
            <person name="Li T."/>
            <person name="Hu X."/>
            <person name="Zhang T."/>
            <person name="Song X."/>
            <person name="Zhang H."/>
            <person name="Dai N."/>
            <person name="Sheng W."/>
            <person name="Hou X."/>
            <person name="Wei L."/>
        </authorList>
    </citation>
    <scope>NUCLEOTIDE SEQUENCE</scope>
    <source>
        <strain evidence="7">K16</strain>
        <tissue evidence="7">Leaf</tissue>
    </source>
</reference>
<feature type="region of interest" description="Disordered" evidence="5">
    <location>
        <begin position="307"/>
        <end position="326"/>
    </location>
</feature>
<comment type="similarity">
    <text evidence="4">Belongs to the polygalacturonase-inhibiting protein family.</text>
</comment>
<dbReference type="Proteomes" id="UP001289374">
    <property type="component" value="Unassembled WGS sequence"/>
</dbReference>
<dbReference type="Pfam" id="PF00560">
    <property type="entry name" value="LRR_1"/>
    <property type="match status" value="4"/>
</dbReference>
<dbReference type="EMBL" id="JACGWL010000003">
    <property type="protein sequence ID" value="KAK4405829.1"/>
    <property type="molecule type" value="Genomic_DNA"/>
</dbReference>
<evidence type="ECO:0000256" key="2">
    <source>
        <dbReference type="ARBA" id="ARBA00022614"/>
    </source>
</evidence>
<gene>
    <name evidence="7" type="ORF">Sango_0589400</name>
</gene>
<evidence type="ECO:0000256" key="4">
    <source>
        <dbReference type="ARBA" id="ARBA00038043"/>
    </source>
</evidence>
<feature type="domain" description="Leucine-rich repeat-containing N-terminal plant-type" evidence="6">
    <location>
        <begin position="415"/>
        <end position="453"/>
    </location>
</feature>
<dbReference type="PANTHER" id="PTHR47603:SF1">
    <property type="entry name" value="PPR CONTAINING-LIKE PROTEIN"/>
    <property type="match status" value="1"/>
</dbReference>
<keyword evidence="8" id="KW-1185">Reference proteome</keyword>
<proteinExistence type="inferred from homology"/>
<evidence type="ECO:0000259" key="6">
    <source>
        <dbReference type="Pfam" id="PF08263"/>
    </source>
</evidence>
<keyword evidence="3" id="KW-0677">Repeat</keyword>
<organism evidence="7 8">
    <name type="scientific">Sesamum angolense</name>
    <dbReference type="NCBI Taxonomy" id="2727404"/>
    <lineage>
        <taxon>Eukaryota</taxon>
        <taxon>Viridiplantae</taxon>
        <taxon>Streptophyta</taxon>
        <taxon>Embryophyta</taxon>
        <taxon>Tracheophyta</taxon>
        <taxon>Spermatophyta</taxon>
        <taxon>Magnoliopsida</taxon>
        <taxon>eudicotyledons</taxon>
        <taxon>Gunneridae</taxon>
        <taxon>Pentapetalae</taxon>
        <taxon>asterids</taxon>
        <taxon>lamiids</taxon>
        <taxon>Lamiales</taxon>
        <taxon>Pedaliaceae</taxon>
        <taxon>Sesamum</taxon>
    </lineage>
</organism>